<dbReference type="EMBL" id="VNHW01000004">
    <property type="protein sequence ID" value="TYP88562.1"/>
    <property type="molecule type" value="Genomic_DNA"/>
</dbReference>
<evidence type="ECO:0000313" key="2">
    <source>
        <dbReference type="Proteomes" id="UP000322499"/>
    </source>
</evidence>
<sequence>MDPISLVVGAALLGAGFVAGRLGHRRRSAPPPPVTPLCGCGHTLSQHDTDSNTCYAELRRDTYDKRGRWSGHSWVPCTCRQYVGPRPIDEVFVPRVLPPSD</sequence>
<accession>A0A5S5D1B1</accession>
<gene>
    <name evidence="1" type="ORF">BD833_104270</name>
</gene>
<evidence type="ECO:0000313" key="1">
    <source>
        <dbReference type="EMBL" id="TYP88562.1"/>
    </source>
</evidence>
<protein>
    <submittedName>
        <fullName evidence="1">Uncharacterized protein</fullName>
    </submittedName>
</protein>
<reference evidence="1 2" key="1">
    <citation type="submission" date="2019-07" db="EMBL/GenBank/DDBJ databases">
        <title>Genomic Encyclopedia of Archaeal and Bacterial Type Strains, Phase II (KMG-II): from individual species to whole genera.</title>
        <authorList>
            <person name="Goeker M."/>
        </authorList>
    </citation>
    <scope>NUCLEOTIDE SEQUENCE [LARGE SCALE GENOMIC DNA]</scope>
    <source>
        <strain evidence="1 2">DSM 46842</strain>
    </source>
</reference>
<dbReference type="RefSeq" id="WP_166532678.1">
    <property type="nucleotide sequence ID" value="NZ_VNHW01000004.1"/>
</dbReference>
<organism evidence="1 2">
    <name type="scientific">Blastococcus xanthinilyticus</name>
    <dbReference type="NCBI Taxonomy" id="1564164"/>
    <lineage>
        <taxon>Bacteria</taxon>
        <taxon>Bacillati</taxon>
        <taxon>Actinomycetota</taxon>
        <taxon>Actinomycetes</taxon>
        <taxon>Geodermatophilales</taxon>
        <taxon>Geodermatophilaceae</taxon>
        <taxon>Blastococcus</taxon>
    </lineage>
</organism>
<comment type="caution">
    <text evidence="1">The sequence shown here is derived from an EMBL/GenBank/DDBJ whole genome shotgun (WGS) entry which is preliminary data.</text>
</comment>
<dbReference type="AlphaFoldDB" id="A0A5S5D1B1"/>
<dbReference type="Proteomes" id="UP000322499">
    <property type="component" value="Unassembled WGS sequence"/>
</dbReference>
<keyword evidence="2" id="KW-1185">Reference proteome</keyword>
<proteinExistence type="predicted"/>
<name>A0A5S5D1B1_9ACTN</name>